<feature type="domain" description="HECT" evidence="8">
    <location>
        <begin position="883"/>
        <end position="1214"/>
    </location>
</feature>
<proteinExistence type="inferred from homology"/>
<dbReference type="AlphaFoldDB" id="A0AAP0J622"/>
<dbReference type="PROSITE" id="PS50237">
    <property type="entry name" value="HECT"/>
    <property type="match status" value="1"/>
</dbReference>
<evidence type="ECO:0000259" key="8">
    <source>
        <dbReference type="PROSITE" id="PS50237"/>
    </source>
</evidence>
<comment type="catalytic activity">
    <reaction evidence="1">
        <text>S-ubiquitinyl-[E2 ubiquitin-conjugating enzyme]-L-cysteine + [acceptor protein]-L-lysine = [E2 ubiquitin-conjugating enzyme]-L-cysteine + N(6)-ubiquitinyl-[acceptor protein]-L-lysine.</text>
        <dbReference type="EC" id="2.3.2.26"/>
    </reaction>
</comment>
<keyword evidence="4" id="KW-0808">Transferase</keyword>
<feature type="region of interest" description="Disordered" evidence="7">
    <location>
        <begin position="1"/>
        <end position="58"/>
    </location>
</feature>
<dbReference type="SUPFAM" id="SSF48371">
    <property type="entry name" value="ARM repeat"/>
    <property type="match status" value="1"/>
</dbReference>
<evidence type="ECO:0000313" key="10">
    <source>
        <dbReference type="Proteomes" id="UP001419268"/>
    </source>
</evidence>
<feature type="active site" description="Glycyl thioester intermediate" evidence="6">
    <location>
        <position position="1181"/>
    </location>
</feature>
<keyword evidence="10" id="KW-1185">Reference proteome</keyword>
<dbReference type="InterPro" id="IPR057948">
    <property type="entry name" value="TPR_TRIP12_N"/>
</dbReference>
<dbReference type="Pfam" id="PF25579">
    <property type="entry name" value="TPR_TRIP12_N"/>
    <property type="match status" value="1"/>
</dbReference>
<dbReference type="InterPro" id="IPR016024">
    <property type="entry name" value="ARM-type_fold"/>
</dbReference>
<dbReference type="Gene3D" id="1.25.10.10">
    <property type="entry name" value="Leucine-rich Repeat Variant"/>
    <property type="match status" value="1"/>
</dbReference>
<evidence type="ECO:0000256" key="7">
    <source>
        <dbReference type="SAM" id="MobiDB-lite"/>
    </source>
</evidence>
<dbReference type="Pfam" id="PF00632">
    <property type="entry name" value="HECT"/>
    <property type="match status" value="2"/>
</dbReference>
<dbReference type="InterPro" id="IPR045322">
    <property type="entry name" value="HECTD1/TRIP12-like"/>
</dbReference>
<gene>
    <name evidence="9" type="ORF">Scep_015687</name>
</gene>
<keyword evidence="5 6" id="KW-0833">Ubl conjugation pathway</keyword>
<sequence length="1214" mass="134903">MKNRNTMKSRKIAPCISNKETHTSSSSSSPSSSIASSSLAAMDSEESSQSEHRPPDSAAAAAAAAASRHKFEKILTSLGAEGADESSLVAELRNLCDLLSFNELPRISNEQSDSLAVVLVALANYEISPLVMLLSVRAMTYVCDAAPASAQFLVNQHAVRALCAKLGAIEYLDVAEQCVQALEKISFYHPQACLEEGAVMAVLSYIDFFTLSTQRVAVRAVVNICSKIPSSRYDKLKEAVPVLCNLLQYEDQRLNGCSDLLDDLCKHGLIHRVTHLLSSHDGTALSQFVFNGLMGLLSGLASKKASAITTLVELNISNTLRHILSSTHSHMRDDLQVSEVLKFLNMLLPPLQRNCDDQLASDKNKVITDHPEFLQQLETDILPILLEVASGMCSQNDAHIQMTALRVVEVFLQRSSPSLNAFMKEGVIYAIDAILKHGTPRSSKVSSSSKRKFGANDVQRCLCNNNDLDSSLSSTTGSCVLEDDSLYKLARHLRAGYFAKGSKHHKKGLTKMIQRLRSLSQELTDTLNTSMNNVISDQKEEQLSQILGQIMVQLNEYKSMSTFEFVESGLVQSFLNYLLNGQYLDGKLGVGDLSNHFHVIIKRFEVFAKCSLPNAGQNWENQPLALLIQRLLSSLHSLENNPVIVNDAPETKKTYAAIPTGRVTLHPCFLLCFVREEGETTLREYGGDTVTAEPFSSLGMISEFLCDFEDSSKICGVLSLLKLLESLNRFAFHLMSQAQGRAFAGDKTVTLNDLRITIYPVPQIEFVSHKLTSKLQQQMKDPLAVFIGCIPSWCDQLLAVAPFLFSFETRCQYFHMRAYSSSLATISSLATPNYRTLSSFPKRRFQITRGRVLDSAVKLFDHQGITDAILEVAYFGEVGTGLGPTMEFYTLISHEFQKVGLGMWRSDLSFSTSGRDLKVDNSESVLAPHGHFPRPWAIRMSATDEARFSEVIKKYTLLGKVVAKALQDRRVLDLPLSKAFYKLILGKELNVYDVHSFDPELGRTLVEFQSIVERKRILESSSKTITRSMFKSCFRDVRIEDLCLDFSLPGYPDYTLADNAGCEEVTVNNLDEYVSFLVDATIRNGISRQVEAFKSGFNESNELLNNMKFDHGYTASSPQIINLLEIIQGFENSQQRAFLQFVTGAPKFPVGGLAALNPKLTVVRKHWNNQPDWDLPSVMTCVNYLKLPPYSSKEIMKERLLLAISEGQGSFHLS</sequence>
<protein>
    <recommendedName>
        <fullName evidence="3">HECT-type E3 ubiquitin transferase</fullName>
        <ecNumber evidence="3">2.3.2.26</ecNumber>
    </recommendedName>
</protein>
<organism evidence="9 10">
    <name type="scientific">Stephania cephalantha</name>
    <dbReference type="NCBI Taxonomy" id="152367"/>
    <lineage>
        <taxon>Eukaryota</taxon>
        <taxon>Viridiplantae</taxon>
        <taxon>Streptophyta</taxon>
        <taxon>Embryophyta</taxon>
        <taxon>Tracheophyta</taxon>
        <taxon>Spermatophyta</taxon>
        <taxon>Magnoliopsida</taxon>
        <taxon>Ranunculales</taxon>
        <taxon>Menispermaceae</taxon>
        <taxon>Menispermoideae</taxon>
        <taxon>Cissampelideae</taxon>
        <taxon>Stephania</taxon>
    </lineage>
</organism>
<dbReference type="EC" id="2.3.2.26" evidence="3"/>
<dbReference type="GO" id="GO:0043161">
    <property type="term" value="P:proteasome-mediated ubiquitin-dependent protein catabolic process"/>
    <property type="evidence" value="ECO:0007669"/>
    <property type="project" value="TreeGrafter"/>
</dbReference>
<evidence type="ECO:0000313" key="9">
    <source>
        <dbReference type="EMBL" id="KAK9126841.1"/>
    </source>
</evidence>
<feature type="compositionally biased region" description="Basic residues" evidence="7">
    <location>
        <begin position="1"/>
        <end position="11"/>
    </location>
</feature>
<dbReference type="InterPro" id="IPR011989">
    <property type="entry name" value="ARM-like"/>
</dbReference>
<dbReference type="EMBL" id="JBBNAG010000006">
    <property type="protein sequence ID" value="KAK9126841.1"/>
    <property type="molecule type" value="Genomic_DNA"/>
</dbReference>
<dbReference type="PANTHER" id="PTHR45670:SF10">
    <property type="entry name" value="E3 UBIQUITIN-PROTEIN LIGASE UPL4"/>
    <property type="match status" value="1"/>
</dbReference>
<comment type="caution">
    <text evidence="9">The sequence shown here is derived from an EMBL/GenBank/DDBJ whole genome shotgun (WGS) entry which is preliminary data.</text>
</comment>
<name>A0AAP0J622_9MAGN</name>
<feature type="compositionally biased region" description="Low complexity" evidence="7">
    <location>
        <begin position="24"/>
        <end position="38"/>
    </location>
</feature>
<dbReference type="GO" id="GO:0061630">
    <property type="term" value="F:ubiquitin protein ligase activity"/>
    <property type="evidence" value="ECO:0007669"/>
    <property type="project" value="UniProtKB-EC"/>
</dbReference>
<dbReference type="Proteomes" id="UP001419268">
    <property type="component" value="Unassembled WGS sequence"/>
</dbReference>
<dbReference type="InterPro" id="IPR000569">
    <property type="entry name" value="HECT_dom"/>
</dbReference>
<evidence type="ECO:0000256" key="5">
    <source>
        <dbReference type="ARBA" id="ARBA00022786"/>
    </source>
</evidence>
<dbReference type="GO" id="GO:0000209">
    <property type="term" value="P:protein polyubiquitination"/>
    <property type="evidence" value="ECO:0007669"/>
    <property type="project" value="TreeGrafter"/>
</dbReference>
<evidence type="ECO:0000256" key="3">
    <source>
        <dbReference type="ARBA" id="ARBA00012485"/>
    </source>
</evidence>
<dbReference type="Gene3D" id="3.30.2410.10">
    <property type="entry name" value="Hect, E3 ligase catalytic domain"/>
    <property type="match status" value="1"/>
</dbReference>
<dbReference type="PANTHER" id="PTHR45670">
    <property type="entry name" value="E3 UBIQUITIN-PROTEIN LIGASE TRIP12"/>
    <property type="match status" value="1"/>
</dbReference>
<evidence type="ECO:0000256" key="6">
    <source>
        <dbReference type="PROSITE-ProRule" id="PRU00104"/>
    </source>
</evidence>
<evidence type="ECO:0000256" key="2">
    <source>
        <dbReference type="ARBA" id="ARBA00006331"/>
    </source>
</evidence>
<evidence type="ECO:0000256" key="1">
    <source>
        <dbReference type="ARBA" id="ARBA00000885"/>
    </source>
</evidence>
<comment type="similarity">
    <text evidence="2">Belongs to the UPL family. K-HECT subfamily.</text>
</comment>
<dbReference type="Gene3D" id="3.90.1750.10">
    <property type="entry name" value="Hect, E3 ligase catalytic domains"/>
    <property type="match status" value="1"/>
</dbReference>
<dbReference type="SUPFAM" id="SSF56204">
    <property type="entry name" value="Hect, E3 ligase catalytic domain"/>
    <property type="match status" value="1"/>
</dbReference>
<dbReference type="SMART" id="SM00119">
    <property type="entry name" value="HECTc"/>
    <property type="match status" value="1"/>
</dbReference>
<dbReference type="InterPro" id="IPR035983">
    <property type="entry name" value="Hect_E3_ubiquitin_ligase"/>
</dbReference>
<evidence type="ECO:0000256" key="4">
    <source>
        <dbReference type="ARBA" id="ARBA00022679"/>
    </source>
</evidence>
<reference evidence="9 10" key="1">
    <citation type="submission" date="2024-01" db="EMBL/GenBank/DDBJ databases">
        <title>Genome assemblies of Stephania.</title>
        <authorList>
            <person name="Yang L."/>
        </authorList>
    </citation>
    <scope>NUCLEOTIDE SEQUENCE [LARGE SCALE GENOMIC DNA]</scope>
    <source>
        <strain evidence="9">JXDWG</strain>
        <tissue evidence="9">Leaf</tissue>
    </source>
</reference>
<accession>A0AAP0J622</accession>